<reference evidence="2" key="2">
    <citation type="submission" date="2022-01" db="EMBL/GenBank/DDBJ databases">
        <authorList>
            <person name="Yamashiro T."/>
            <person name="Shiraishi A."/>
            <person name="Satake H."/>
            <person name="Nakayama K."/>
        </authorList>
    </citation>
    <scope>NUCLEOTIDE SEQUENCE</scope>
</reference>
<proteinExistence type="predicted"/>
<reference evidence="2" key="1">
    <citation type="journal article" date="2022" name="Int. J. Mol. Sci.">
        <title>Draft Genome of Tanacetum Coccineum: Genomic Comparison of Closely Related Tanacetum-Family Plants.</title>
        <authorList>
            <person name="Yamashiro T."/>
            <person name="Shiraishi A."/>
            <person name="Nakayama K."/>
            <person name="Satake H."/>
        </authorList>
    </citation>
    <scope>NUCLEOTIDE SEQUENCE</scope>
</reference>
<feature type="non-terminal residue" evidence="2">
    <location>
        <position position="162"/>
    </location>
</feature>
<evidence type="ECO:0000256" key="1">
    <source>
        <dbReference type="SAM" id="MobiDB-lite"/>
    </source>
</evidence>
<feature type="compositionally biased region" description="Basic and acidic residues" evidence="1">
    <location>
        <begin position="13"/>
        <end position="29"/>
    </location>
</feature>
<keyword evidence="3" id="KW-1185">Reference proteome</keyword>
<feature type="compositionally biased region" description="Low complexity" evidence="1">
    <location>
        <begin position="76"/>
        <end position="110"/>
    </location>
</feature>
<protein>
    <submittedName>
        <fullName evidence="2">Uncharacterized protein</fullName>
    </submittedName>
</protein>
<feature type="region of interest" description="Disordered" evidence="1">
    <location>
        <begin position="62"/>
        <end position="162"/>
    </location>
</feature>
<evidence type="ECO:0000313" key="2">
    <source>
        <dbReference type="EMBL" id="GJT62010.1"/>
    </source>
</evidence>
<sequence>MVSPFLCSDDSEADSKSKPAEQRPERHESLTPSSEFPLAPVVALPGIHRRPAILVRPDEAIPFGRPYRTHPQWAASSSDSSSNISSGSSSDSLSDSSSVHSSGQSHSGPSTRVASPRLVDPPRSIAPTLADLPPRKRFRDSYSSEVSGEEHMEMGTADAETV</sequence>
<feature type="region of interest" description="Disordered" evidence="1">
    <location>
        <begin position="1"/>
        <end position="38"/>
    </location>
</feature>
<organism evidence="2 3">
    <name type="scientific">Tanacetum coccineum</name>
    <dbReference type="NCBI Taxonomy" id="301880"/>
    <lineage>
        <taxon>Eukaryota</taxon>
        <taxon>Viridiplantae</taxon>
        <taxon>Streptophyta</taxon>
        <taxon>Embryophyta</taxon>
        <taxon>Tracheophyta</taxon>
        <taxon>Spermatophyta</taxon>
        <taxon>Magnoliopsida</taxon>
        <taxon>eudicotyledons</taxon>
        <taxon>Gunneridae</taxon>
        <taxon>Pentapetalae</taxon>
        <taxon>asterids</taxon>
        <taxon>campanulids</taxon>
        <taxon>Asterales</taxon>
        <taxon>Asteraceae</taxon>
        <taxon>Asteroideae</taxon>
        <taxon>Anthemideae</taxon>
        <taxon>Anthemidinae</taxon>
        <taxon>Tanacetum</taxon>
    </lineage>
</organism>
<comment type="caution">
    <text evidence="2">The sequence shown here is derived from an EMBL/GenBank/DDBJ whole genome shotgun (WGS) entry which is preliminary data.</text>
</comment>
<dbReference type="Proteomes" id="UP001151760">
    <property type="component" value="Unassembled WGS sequence"/>
</dbReference>
<accession>A0ABQ5FGC0</accession>
<gene>
    <name evidence="2" type="ORF">Tco_1005543</name>
</gene>
<name>A0ABQ5FGC0_9ASTR</name>
<dbReference type="EMBL" id="BQNB010017337">
    <property type="protein sequence ID" value="GJT62010.1"/>
    <property type="molecule type" value="Genomic_DNA"/>
</dbReference>
<evidence type="ECO:0000313" key="3">
    <source>
        <dbReference type="Proteomes" id="UP001151760"/>
    </source>
</evidence>